<reference evidence="1 2" key="1">
    <citation type="submission" date="2020-12" db="EMBL/GenBank/DDBJ databases">
        <title>A novel species.</title>
        <authorList>
            <person name="Li K."/>
        </authorList>
    </citation>
    <scope>NUCLEOTIDE SEQUENCE [LARGE SCALE GENOMIC DNA]</scope>
    <source>
        <strain evidence="1 2">ZYC-3</strain>
    </source>
</reference>
<gene>
    <name evidence="1" type="ORF">JEQ17_41425</name>
</gene>
<keyword evidence="2" id="KW-1185">Reference proteome</keyword>
<protein>
    <submittedName>
        <fullName evidence="1">Uncharacterized protein</fullName>
    </submittedName>
</protein>
<name>A0A7T7RG16_9ACTN</name>
<dbReference type="RefSeq" id="WP_200400050.1">
    <property type="nucleotide sequence ID" value="NZ_CP066831.1"/>
</dbReference>
<organism evidence="1 2">
    <name type="scientific">Streptomyces liliifuscus</name>
    <dbReference type="NCBI Taxonomy" id="2797636"/>
    <lineage>
        <taxon>Bacteria</taxon>
        <taxon>Bacillati</taxon>
        <taxon>Actinomycetota</taxon>
        <taxon>Actinomycetes</taxon>
        <taxon>Kitasatosporales</taxon>
        <taxon>Streptomycetaceae</taxon>
        <taxon>Streptomyces</taxon>
    </lineage>
</organism>
<dbReference type="Proteomes" id="UP000595636">
    <property type="component" value="Chromosome"/>
</dbReference>
<sequence>MDIIDLDARRRAAEEDQPSYVTCACGEAWFELRGNHPQMPEHGAVTVRPDGGISGYAGTPHCVSCGKVITLSPAAK</sequence>
<dbReference type="KEGG" id="slf:JEQ17_41425"/>
<dbReference type="EMBL" id="CP066831">
    <property type="protein sequence ID" value="QQM45241.1"/>
    <property type="molecule type" value="Genomic_DNA"/>
</dbReference>
<evidence type="ECO:0000313" key="1">
    <source>
        <dbReference type="EMBL" id="QQM45241.1"/>
    </source>
</evidence>
<accession>A0A7T7RG16</accession>
<proteinExistence type="predicted"/>
<evidence type="ECO:0000313" key="2">
    <source>
        <dbReference type="Proteomes" id="UP000595636"/>
    </source>
</evidence>
<dbReference type="AlphaFoldDB" id="A0A7T7RG16"/>